<evidence type="ECO:0000313" key="2">
    <source>
        <dbReference type="EMBL" id="KAK2713844.1"/>
    </source>
</evidence>
<keyword evidence="3" id="KW-1185">Reference proteome</keyword>
<dbReference type="AlphaFoldDB" id="A0AA88HU23"/>
<feature type="region of interest" description="Disordered" evidence="1">
    <location>
        <begin position="161"/>
        <end position="185"/>
    </location>
</feature>
<sequence length="185" mass="20887">MIDTVNSLQTQHLDGPNAIIRVVDQNLNLVFKIDTRTEANVLPTIDYRGMVPQLQPTRDALTSYTGEKLEVMGIIQLRISYKNHEKQKHPFYVVNTDRKPIQSRKTSQDMKVIKFILNFTHDSPAPMMRNETAKIQDEYKDVFEGVGKLPGKCKIHLKEGAVPTVQPQKGPPLPFKKTQGGIGPP</sequence>
<accession>A0AA88HU23</accession>
<proteinExistence type="predicted"/>
<evidence type="ECO:0000313" key="3">
    <source>
        <dbReference type="Proteomes" id="UP001187531"/>
    </source>
</evidence>
<gene>
    <name evidence="2" type="ORF">QYM36_009658</name>
</gene>
<protein>
    <submittedName>
        <fullName evidence="2">Uncharacterized protein</fullName>
    </submittedName>
</protein>
<evidence type="ECO:0000256" key="1">
    <source>
        <dbReference type="SAM" id="MobiDB-lite"/>
    </source>
</evidence>
<dbReference type="Proteomes" id="UP001187531">
    <property type="component" value="Unassembled WGS sequence"/>
</dbReference>
<name>A0AA88HU23_ARTSF</name>
<comment type="caution">
    <text evidence="2">The sequence shown here is derived from an EMBL/GenBank/DDBJ whole genome shotgun (WGS) entry which is preliminary data.</text>
</comment>
<reference evidence="2" key="1">
    <citation type="submission" date="2023-07" db="EMBL/GenBank/DDBJ databases">
        <title>Chromosome-level genome assembly of Artemia franciscana.</title>
        <authorList>
            <person name="Jo E."/>
        </authorList>
    </citation>
    <scope>NUCLEOTIDE SEQUENCE</scope>
    <source>
        <tissue evidence="2">Whole body</tissue>
    </source>
</reference>
<dbReference type="EMBL" id="JAVRJZ010000014">
    <property type="protein sequence ID" value="KAK2713844.1"/>
    <property type="molecule type" value="Genomic_DNA"/>
</dbReference>
<organism evidence="2 3">
    <name type="scientific">Artemia franciscana</name>
    <name type="common">Brine shrimp</name>
    <name type="synonym">Artemia sanfranciscana</name>
    <dbReference type="NCBI Taxonomy" id="6661"/>
    <lineage>
        <taxon>Eukaryota</taxon>
        <taxon>Metazoa</taxon>
        <taxon>Ecdysozoa</taxon>
        <taxon>Arthropoda</taxon>
        <taxon>Crustacea</taxon>
        <taxon>Branchiopoda</taxon>
        <taxon>Anostraca</taxon>
        <taxon>Artemiidae</taxon>
        <taxon>Artemia</taxon>
    </lineage>
</organism>